<comment type="pathway">
    <text evidence="2 11">Glycan biosynthesis; alginate biosynthesis.</text>
</comment>
<feature type="transmembrane region" description="Helical" evidence="12">
    <location>
        <begin position="433"/>
        <end position="451"/>
    </location>
</feature>
<evidence type="ECO:0000256" key="3">
    <source>
        <dbReference type="ARBA" id="ARBA00010323"/>
    </source>
</evidence>
<feature type="transmembrane region" description="Helical" evidence="12">
    <location>
        <begin position="77"/>
        <end position="103"/>
    </location>
</feature>
<comment type="subcellular location">
    <subcellularLocation>
        <location evidence="1">Cell inner membrane</location>
        <topology evidence="1">Multi-pass membrane protein</topology>
    </subcellularLocation>
</comment>
<evidence type="ECO:0000313" key="13">
    <source>
        <dbReference type="EMBL" id="MBH3438023.1"/>
    </source>
</evidence>
<evidence type="ECO:0000256" key="4">
    <source>
        <dbReference type="ARBA" id="ARBA00022475"/>
    </source>
</evidence>
<feature type="transmembrane region" description="Helical" evidence="12">
    <location>
        <begin position="30"/>
        <end position="46"/>
    </location>
</feature>
<evidence type="ECO:0000256" key="2">
    <source>
        <dbReference type="ARBA" id="ARBA00005182"/>
    </source>
</evidence>
<dbReference type="Pfam" id="PF03062">
    <property type="entry name" value="MBOAT"/>
    <property type="match status" value="1"/>
</dbReference>
<evidence type="ECO:0000256" key="1">
    <source>
        <dbReference type="ARBA" id="ARBA00004429"/>
    </source>
</evidence>
<keyword evidence="9 11" id="KW-0472">Membrane</keyword>
<evidence type="ECO:0000313" key="14">
    <source>
        <dbReference type="Proteomes" id="UP000638986"/>
    </source>
</evidence>
<dbReference type="InterPro" id="IPR051085">
    <property type="entry name" value="MB_O-acyltransferase"/>
</dbReference>
<feature type="transmembrane region" description="Helical" evidence="12">
    <location>
        <begin position="6"/>
        <end position="23"/>
    </location>
</feature>
<keyword evidence="10 11" id="KW-0012">Acyltransferase</keyword>
<keyword evidence="7 11" id="KW-0016">Alginate biosynthesis</keyword>
<dbReference type="PIRSF" id="PIRSF500217">
    <property type="entry name" value="AlgI"/>
    <property type="match status" value="1"/>
</dbReference>
<evidence type="ECO:0000256" key="11">
    <source>
        <dbReference type="PIRNR" id="PIRNR016636"/>
    </source>
</evidence>
<dbReference type="InterPro" id="IPR004299">
    <property type="entry name" value="MBOAT_fam"/>
</dbReference>
<keyword evidence="5 11" id="KW-0808">Transferase</keyword>
<evidence type="ECO:0000256" key="6">
    <source>
        <dbReference type="ARBA" id="ARBA00022692"/>
    </source>
</evidence>
<reference evidence="13 14" key="1">
    <citation type="submission" date="2020-11" db="EMBL/GenBank/DDBJ databases">
        <title>Enhanced detection system for hospital associated transmission using whole genome sequencing surveillance.</title>
        <authorList>
            <person name="Harrison L.H."/>
            <person name="Van Tyne D."/>
            <person name="Marsh J.W."/>
            <person name="Griffith M.P."/>
            <person name="Snyder D.J."/>
            <person name="Cooper V.S."/>
            <person name="Mustapha M."/>
        </authorList>
    </citation>
    <scope>NUCLEOTIDE SEQUENCE [LARGE SCALE GENOMIC DNA]</scope>
    <source>
        <strain evidence="13 14">PSB00013</strain>
    </source>
</reference>
<name>A0ABS0MMR2_PSELU</name>
<dbReference type="EMBL" id="JADTXM010000003">
    <property type="protein sequence ID" value="MBH3438023.1"/>
    <property type="molecule type" value="Genomic_DNA"/>
</dbReference>
<evidence type="ECO:0000256" key="7">
    <source>
        <dbReference type="ARBA" id="ARBA00022841"/>
    </source>
</evidence>
<dbReference type="EC" id="2.3.1.-" evidence="11"/>
<feature type="transmembrane region" description="Helical" evidence="12">
    <location>
        <begin position="52"/>
        <end position="70"/>
    </location>
</feature>
<evidence type="ECO:0000256" key="9">
    <source>
        <dbReference type="ARBA" id="ARBA00023136"/>
    </source>
</evidence>
<evidence type="ECO:0000256" key="8">
    <source>
        <dbReference type="ARBA" id="ARBA00022989"/>
    </source>
</evidence>
<keyword evidence="11" id="KW-0997">Cell inner membrane</keyword>
<protein>
    <recommendedName>
        <fullName evidence="11">Probable alginate O-acetylase</fullName>
        <ecNumber evidence="11">2.3.1.-</ecNumber>
    </recommendedName>
</protein>
<comment type="caution">
    <text evidence="13">The sequence shown here is derived from an EMBL/GenBank/DDBJ whole genome shotgun (WGS) entry which is preliminary data.</text>
</comment>
<evidence type="ECO:0000256" key="12">
    <source>
        <dbReference type="SAM" id="Phobius"/>
    </source>
</evidence>
<feature type="transmembrane region" description="Helical" evidence="12">
    <location>
        <begin position="299"/>
        <end position="321"/>
    </location>
</feature>
<keyword evidence="8 12" id="KW-1133">Transmembrane helix</keyword>
<keyword evidence="6 11" id="KW-0812">Transmembrane</keyword>
<comment type="similarity">
    <text evidence="3 11">Belongs to the membrane-bound acyltransferase family.</text>
</comment>
<dbReference type="PANTHER" id="PTHR13285">
    <property type="entry name" value="ACYLTRANSFERASE"/>
    <property type="match status" value="1"/>
</dbReference>
<keyword evidence="4 11" id="KW-1003">Cell membrane</keyword>
<organism evidence="13 14">
    <name type="scientific">Pseudomonas luteola</name>
    <dbReference type="NCBI Taxonomy" id="47886"/>
    <lineage>
        <taxon>Bacteria</taxon>
        <taxon>Pseudomonadati</taxon>
        <taxon>Pseudomonadota</taxon>
        <taxon>Gammaproteobacteria</taxon>
        <taxon>Pseudomonadales</taxon>
        <taxon>Pseudomonadaceae</taxon>
        <taxon>Pseudomonas</taxon>
    </lineage>
</organism>
<sequence>MIFSSFSFLLLFLPLSWLGFALLRGRPKQWPVMFLTGASWIFYALWDWRYLLLLWASMAVNYVIGIQVWVSRRRAWLIVALVFNLGVLAYYKYLGFFASIFGMQWAGEWVLPLAISFYTFQQIAWQVDLYRKRLHKPGTFSDFVLCVSFFPHLIAGPICRPSSILPQIEQGFRKRPWAWQLGFTVLCIGLAKKVLLADSIAPAVDALFAKSQVSAPEVLLAALGYGVQLYFDFSGYADMAIGLGLIFGIKLPVNFRSPYRSLSVIDFWRRWHISLSRFLRDYLYVPLGGSRQGYLRQMLNLMITMLLGGLWHGAGWNFILWGALHGFFLCLNHLWRRFSPWRLPASLALVITLFAVMLAWVPFRASDLSHAIGLYKSLMVWNEWRPVLDAQLLMSELFRLQIIEGLWFAAPFLLLCTLVAPRGLPFALWLSPLWRGLVSSVLLLMVLKALIAKPDRAFLYFNF</sequence>
<accession>A0ABS0MMR2</accession>
<gene>
    <name evidence="13" type="ORF">I5Q09_04915</name>
</gene>
<feature type="transmembrane region" description="Helical" evidence="12">
    <location>
        <begin position="341"/>
        <end position="361"/>
    </location>
</feature>
<proteinExistence type="inferred from homology"/>
<dbReference type="Proteomes" id="UP000638986">
    <property type="component" value="Unassembled WGS sequence"/>
</dbReference>
<dbReference type="PIRSF" id="PIRSF016636">
    <property type="entry name" value="AlgI_DltB"/>
    <property type="match status" value="1"/>
</dbReference>
<dbReference type="InterPro" id="IPR024194">
    <property type="entry name" value="Ac/AlaTfrase_AlgI/DltB"/>
</dbReference>
<dbReference type="PANTHER" id="PTHR13285:SF23">
    <property type="entry name" value="TEICHOIC ACID D-ALANYLTRANSFERASE"/>
    <property type="match status" value="1"/>
</dbReference>
<evidence type="ECO:0000256" key="5">
    <source>
        <dbReference type="ARBA" id="ARBA00022679"/>
    </source>
</evidence>
<evidence type="ECO:0000256" key="10">
    <source>
        <dbReference type="ARBA" id="ARBA00023315"/>
    </source>
</evidence>
<dbReference type="InterPro" id="IPR028362">
    <property type="entry name" value="AlgI"/>
</dbReference>
<feature type="transmembrane region" description="Helical" evidence="12">
    <location>
        <begin position="402"/>
        <end position="421"/>
    </location>
</feature>